<gene>
    <name evidence="1" type="ORF">SDC9_188795</name>
</gene>
<name>A0A645I162_9ZZZZ</name>
<reference evidence="1" key="1">
    <citation type="submission" date="2019-08" db="EMBL/GenBank/DDBJ databases">
        <authorList>
            <person name="Kucharzyk K."/>
            <person name="Murdoch R.W."/>
            <person name="Higgins S."/>
            <person name="Loffler F."/>
        </authorList>
    </citation>
    <scope>NUCLEOTIDE SEQUENCE</scope>
</reference>
<proteinExistence type="predicted"/>
<organism evidence="1">
    <name type="scientific">bioreactor metagenome</name>
    <dbReference type="NCBI Taxonomy" id="1076179"/>
    <lineage>
        <taxon>unclassified sequences</taxon>
        <taxon>metagenomes</taxon>
        <taxon>ecological metagenomes</taxon>
    </lineage>
</organism>
<evidence type="ECO:0000313" key="1">
    <source>
        <dbReference type="EMBL" id="MPN41253.1"/>
    </source>
</evidence>
<sequence>MILLHTLAVVIQTAKGILRVFVVLLRGEGEPICRLQIVLLGAKPCGNHFADSIFGVLPRLFFLGGMENGKGFFIPLVRFSGIRFAAKTIGGHSAKVI</sequence>
<dbReference type="AlphaFoldDB" id="A0A645I162"/>
<dbReference type="EMBL" id="VSSQ01098181">
    <property type="protein sequence ID" value="MPN41253.1"/>
    <property type="molecule type" value="Genomic_DNA"/>
</dbReference>
<accession>A0A645I162</accession>
<comment type="caution">
    <text evidence="1">The sequence shown here is derived from an EMBL/GenBank/DDBJ whole genome shotgun (WGS) entry which is preliminary data.</text>
</comment>
<protein>
    <submittedName>
        <fullName evidence="1">Uncharacterized protein</fullName>
    </submittedName>
</protein>